<organism evidence="14 15">
    <name type="scientific">Trachymyrmex cornetzi</name>
    <dbReference type="NCBI Taxonomy" id="471704"/>
    <lineage>
        <taxon>Eukaryota</taxon>
        <taxon>Metazoa</taxon>
        <taxon>Ecdysozoa</taxon>
        <taxon>Arthropoda</taxon>
        <taxon>Hexapoda</taxon>
        <taxon>Insecta</taxon>
        <taxon>Pterygota</taxon>
        <taxon>Neoptera</taxon>
        <taxon>Endopterygota</taxon>
        <taxon>Hymenoptera</taxon>
        <taxon>Apocrita</taxon>
        <taxon>Aculeata</taxon>
        <taxon>Formicoidea</taxon>
        <taxon>Formicidae</taxon>
        <taxon>Myrmicinae</taxon>
        <taxon>Trachymyrmex</taxon>
    </lineage>
</organism>
<dbReference type="GO" id="GO:0005634">
    <property type="term" value="C:nucleus"/>
    <property type="evidence" value="ECO:0007669"/>
    <property type="project" value="UniProtKB-SubCell"/>
</dbReference>
<evidence type="ECO:0000313" key="15">
    <source>
        <dbReference type="Proteomes" id="UP000078492"/>
    </source>
</evidence>
<keyword evidence="6" id="KW-0963">Cytoplasm</keyword>
<dbReference type="AlphaFoldDB" id="A0A151JCC1"/>
<dbReference type="PANTHER" id="PTHR22930">
    <property type="match status" value="1"/>
</dbReference>
<dbReference type="InterPro" id="IPR045249">
    <property type="entry name" value="HARBI1-like"/>
</dbReference>
<accession>A0A151JCC1</accession>
<evidence type="ECO:0000313" key="14">
    <source>
        <dbReference type="EMBL" id="KYN23180.1"/>
    </source>
</evidence>
<evidence type="ECO:0000256" key="4">
    <source>
        <dbReference type="ARBA" id="ARBA00006958"/>
    </source>
</evidence>
<feature type="domain" description="DDE Tnp4" evidence="13">
    <location>
        <begin position="90"/>
        <end position="245"/>
    </location>
</feature>
<keyword evidence="7" id="KW-0540">Nuclease</keyword>
<reference evidence="14 15" key="1">
    <citation type="submission" date="2015-09" db="EMBL/GenBank/DDBJ databases">
        <title>Trachymyrmex cornetzi WGS genome.</title>
        <authorList>
            <person name="Nygaard S."/>
            <person name="Hu H."/>
            <person name="Boomsma J."/>
            <person name="Zhang G."/>
        </authorList>
    </citation>
    <scope>NUCLEOTIDE SEQUENCE [LARGE SCALE GENOMIC DNA]</scope>
    <source>
        <strain evidence="14">Tcor2-1</strain>
        <tissue evidence="14">Whole body</tissue>
    </source>
</reference>
<evidence type="ECO:0000256" key="10">
    <source>
        <dbReference type="ARBA" id="ARBA00023242"/>
    </source>
</evidence>
<evidence type="ECO:0000256" key="8">
    <source>
        <dbReference type="ARBA" id="ARBA00022723"/>
    </source>
</evidence>
<evidence type="ECO:0000256" key="7">
    <source>
        <dbReference type="ARBA" id="ARBA00022722"/>
    </source>
</evidence>
<dbReference type="Pfam" id="PF13359">
    <property type="entry name" value="DDE_Tnp_4"/>
    <property type="match status" value="1"/>
</dbReference>
<dbReference type="InterPro" id="IPR027806">
    <property type="entry name" value="HARBI1_dom"/>
</dbReference>
<dbReference type="GO" id="GO:0046872">
    <property type="term" value="F:metal ion binding"/>
    <property type="evidence" value="ECO:0007669"/>
    <property type="project" value="UniProtKB-KW"/>
</dbReference>
<dbReference type="GO" id="GO:0016787">
    <property type="term" value="F:hydrolase activity"/>
    <property type="evidence" value="ECO:0007669"/>
    <property type="project" value="UniProtKB-KW"/>
</dbReference>
<dbReference type="STRING" id="471704.A0A151JCC1"/>
<protein>
    <recommendedName>
        <fullName evidence="5">Putative nuclease HARBI1</fullName>
    </recommendedName>
    <alternativeName>
        <fullName evidence="11">Harbinger transposase-derived nuclease</fullName>
    </alternativeName>
</protein>
<comment type="similarity">
    <text evidence="4">Belongs to the HARBI1 family.</text>
</comment>
<comment type="function">
    <text evidence="12">Transposase-derived protein that may have nuclease activity. Does not have transposase activity.</text>
</comment>
<evidence type="ECO:0000256" key="9">
    <source>
        <dbReference type="ARBA" id="ARBA00022801"/>
    </source>
</evidence>
<dbReference type="GO" id="GO:0005737">
    <property type="term" value="C:cytoplasm"/>
    <property type="evidence" value="ECO:0007669"/>
    <property type="project" value="UniProtKB-SubCell"/>
</dbReference>
<name>A0A151JCC1_9HYME</name>
<dbReference type="Proteomes" id="UP000078492">
    <property type="component" value="Unassembled WGS sequence"/>
</dbReference>
<evidence type="ECO:0000256" key="5">
    <source>
        <dbReference type="ARBA" id="ARBA00015519"/>
    </source>
</evidence>
<evidence type="ECO:0000259" key="13">
    <source>
        <dbReference type="Pfam" id="PF13359"/>
    </source>
</evidence>
<proteinExistence type="inferred from homology"/>
<evidence type="ECO:0000256" key="3">
    <source>
        <dbReference type="ARBA" id="ARBA00004496"/>
    </source>
</evidence>
<dbReference type="GO" id="GO:0004518">
    <property type="term" value="F:nuclease activity"/>
    <property type="evidence" value="ECO:0007669"/>
    <property type="project" value="UniProtKB-KW"/>
</dbReference>
<sequence>MYKIINILCYTKILATLSFLASGSYQRRIGQDFLSCMCQASLSGAIHTVVEALNEIMQDWIKFPTEHFDIELVKQQFWIHCRFPGTIGAIDGTHIAIWPPNKEREHLYINRKLYHSLNVLIVSDFNGKILFVNSGHGGRTHDARVWNGSILSVHLEQFQDGRINTWLLGDSGYSLLPYLLTPKLRQPEGSPSARYTNSHVVARSSIERTIGMLKGQWRCLRKERALHYSPEFSALIVNSCCVLYNMAKFYNVPQPEIYYDELDTEDRNIAMNGIRIENGNEVRERVIQQYFN</sequence>
<dbReference type="PANTHER" id="PTHR22930:SF289">
    <property type="entry name" value="DDE TNP4 DOMAIN-CONTAINING PROTEIN-RELATED"/>
    <property type="match status" value="1"/>
</dbReference>
<evidence type="ECO:0000256" key="1">
    <source>
        <dbReference type="ARBA" id="ARBA00001968"/>
    </source>
</evidence>
<dbReference type="PRINTS" id="PR02086">
    <property type="entry name" value="PUTNUCHARBI1"/>
</dbReference>
<evidence type="ECO:0000256" key="12">
    <source>
        <dbReference type="ARBA" id="ARBA00045850"/>
    </source>
</evidence>
<keyword evidence="9" id="KW-0378">Hydrolase</keyword>
<keyword evidence="10" id="KW-0539">Nucleus</keyword>
<evidence type="ECO:0000256" key="2">
    <source>
        <dbReference type="ARBA" id="ARBA00004123"/>
    </source>
</evidence>
<keyword evidence="8" id="KW-0479">Metal-binding</keyword>
<keyword evidence="15" id="KW-1185">Reference proteome</keyword>
<dbReference type="EMBL" id="KQ979057">
    <property type="protein sequence ID" value="KYN23180.1"/>
    <property type="molecule type" value="Genomic_DNA"/>
</dbReference>
<evidence type="ECO:0000256" key="11">
    <source>
        <dbReference type="ARBA" id="ARBA00030126"/>
    </source>
</evidence>
<comment type="cofactor">
    <cofactor evidence="1">
        <name>a divalent metal cation</name>
        <dbReference type="ChEBI" id="CHEBI:60240"/>
    </cofactor>
</comment>
<gene>
    <name evidence="14" type="ORF">ALC57_04405</name>
</gene>
<comment type="subcellular location">
    <subcellularLocation>
        <location evidence="3">Cytoplasm</location>
    </subcellularLocation>
    <subcellularLocation>
        <location evidence="2">Nucleus</location>
    </subcellularLocation>
</comment>
<dbReference type="InterPro" id="IPR026103">
    <property type="entry name" value="HARBI1_animal"/>
</dbReference>
<evidence type="ECO:0000256" key="6">
    <source>
        <dbReference type="ARBA" id="ARBA00022490"/>
    </source>
</evidence>